<feature type="coiled-coil region" evidence="1">
    <location>
        <begin position="186"/>
        <end position="234"/>
    </location>
</feature>
<dbReference type="EMBL" id="OU963923">
    <property type="protein sequence ID" value="CAH0405108.1"/>
    <property type="molecule type" value="Genomic_DNA"/>
</dbReference>
<feature type="region of interest" description="Disordered" evidence="2">
    <location>
        <begin position="1"/>
        <end position="65"/>
    </location>
</feature>
<feature type="compositionally biased region" description="Basic and acidic residues" evidence="2">
    <location>
        <begin position="1"/>
        <end position="30"/>
    </location>
</feature>
<feature type="compositionally biased region" description="Basic and acidic residues" evidence="2">
    <location>
        <begin position="55"/>
        <end position="65"/>
    </location>
</feature>
<keyword evidence="4" id="KW-1185">Reference proteome</keyword>
<evidence type="ECO:0000313" key="4">
    <source>
        <dbReference type="Proteomes" id="UP001153292"/>
    </source>
</evidence>
<dbReference type="Proteomes" id="UP001153292">
    <property type="component" value="Chromosome 30"/>
</dbReference>
<feature type="compositionally biased region" description="Polar residues" evidence="2">
    <location>
        <begin position="112"/>
        <end position="124"/>
    </location>
</feature>
<evidence type="ECO:0000256" key="2">
    <source>
        <dbReference type="SAM" id="MobiDB-lite"/>
    </source>
</evidence>
<reference evidence="3" key="1">
    <citation type="submission" date="2021-12" db="EMBL/GenBank/DDBJ databases">
        <authorList>
            <person name="King R."/>
        </authorList>
    </citation>
    <scope>NUCLEOTIDE SEQUENCE</scope>
</reference>
<accession>A0ABN8BAG4</accession>
<protein>
    <submittedName>
        <fullName evidence="3">Uncharacterized protein</fullName>
    </submittedName>
</protein>
<sequence>MEDLSERSRRQHSDNRRLETPGRSSRRDGASHSQSCPRSPRRDRSRSQLQVKNRNAQDADLQRDRERVKALENHLLKERRRLLQAEERMCSSSSRRNREDRTRSPSHHSVRRTTTGQRSRQHGSVNGAAEPRVDEGHMTSELSVETLLQQVNKKLDIIYKIEKRFEDLQDTVEFYAEQYQMMIDFKKTTEKKFKALEQKNVFLEKQNQALEERILELEQKEKDKNVEIVGLEKEKDEEIVDIVKKIPITLNLEAEDITDAKRVGTTIGSSAMEAG</sequence>
<gene>
    <name evidence="3" type="ORF">CHILSU_LOCUS8459</name>
</gene>
<keyword evidence="1" id="KW-0175">Coiled coil</keyword>
<evidence type="ECO:0000313" key="3">
    <source>
        <dbReference type="EMBL" id="CAH0405108.1"/>
    </source>
</evidence>
<evidence type="ECO:0000256" key="1">
    <source>
        <dbReference type="SAM" id="Coils"/>
    </source>
</evidence>
<name>A0ABN8BAG4_CHISP</name>
<organism evidence="3 4">
    <name type="scientific">Chilo suppressalis</name>
    <name type="common">Asiatic rice borer moth</name>
    <dbReference type="NCBI Taxonomy" id="168631"/>
    <lineage>
        <taxon>Eukaryota</taxon>
        <taxon>Metazoa</taxon>
        <taxon>Ecdysozoa</taxon>
        <taxon>Arthropoda</taxon>
        <taxon>Hexapoda</taxon>
        <taxon>Insecta</taxon>
        <taxon>Pterygota</taxon>
        <taxon>Neoptera</taxon>
        <taxon>Endopterygota</taxon>
        <taxon>Lepidoptera</taxon>
        <taxon>Glossata</taxon>
        <taxon>Ditrysia</taxon>
        <taxon>Pyraloidea</taxon>
        <taxon>Crambidae</taxon>
        <taxon>Crambinae</taxon>
        <taxon>Chilo</taxon>
    </lineage>
</organism>
<proteinExistence type="predicted"/>
<feature type="region of interest" description="Disordered" evidence="2">
    <location>
        <begin position="86"/>
        <end position="136"/>
    </location>
</feature>